<feature type="short sequence motif" description="TonB C-terminal box" evidence="15">
    <location>
        <begin position="828"/>
        <end position="845"/>
    </location>
</feature>
<dbReference type="GO" id="GO:0015891">
    <property type="term" value="P:siderophore transport"/>
    <property type="evidence" value="ECO:0007669"/>
    <property type="project" value="InterPro"/>
</dbReference>
<protein>
    <submittedName>
        <fullName evidence="19">Iron complex outermembrane recepter protein</fullName>
    </submittedName>
</protein>
<evidence type="ECO:0000256" key="5">
    <source>
        <dbReference type="ARBA" id="ARBA00022496"/>
    </source>
</evidence>
<evidence type="ECO:0000256" key="13">
    <source>
        <dbReference type="ARBA" id="ARBA00023237"/>
    </source>
</evidence>
<dbReference type="InterPro" id="IPR011662">
    <property type="entry name" value="Secretin/TonB_short_N"/>
</dbReference>
<dbReference type="Pfam" id="PF00593">
    <property type="entry name" value="TonB_dep_Rec_b-barrel"/>
    <property type="match status" value="1"/>
</dbReference>
<comment type="similarity">
    <text evidence="2 14 16">Belongs to the TonB-dependent receptor family.</text>
</comment>
<keyword evidence="8" id="KW-0408">Iron</keyword>
<name>A0A1H2PV39_9BURK</name>
<gene>
    <name evidence="19" type="ORF">SAMN05216551_11562</name>
</gene>
<evidence type="ECO:0000256" key="3">
    <source>
        <dbReference type="ARBA" id="ARBA00022448"/>
    </source>
</evidence>
<dbReference type="InterPro" id="IPR037066">
    <property type="entry name" value="Plug_dom_sf"/>
</dbReference>
<dbReference type="Gene3D" id="2.170.130.10">
    <property type="entry name" value="TonB-dependent receptor, plug domain"/>
    <property type="match status" value="1"/>
</dbReference>
<evidence type="ECO:0000256" key="7">
    <source>
        <dbReference type="ARBA" id="ARBA00022729"/>
    </source>
</evidence>
<keyword evidence="9" id="KW-0406">Ion transport</keyword>
<dbReference type="PROSITE" id="PS01156">
    <property type="entry name" value="TONB_DEPENDENT_REC_2"/>
    <property type="match status" value="1"/>
</dbReference>
<dbReference type="InterPro" id="IPR039426">
    <property type="entry name" value="TonB-dep_rcpt-like"/>
</dbReference>
<evidence type="ECO:0000256" key="15">
    <source>
        <dbReference type="PROSITE-ProRule" id="PRU10144"/>
    </source>
</evidence>
<dbReference type="Pfam" id="PF07715">
    <property type="entry name" value="Plug"/>
    <property type="match status" value="1"/>
</dbReference>
<dbReference type="PANTHER" id="PTHR32552:SF82">
    <property type="entry name" value="FCUA PROTEIN"/>
    <property type="match status" value="1"/>
</dbReference>
<evidence type="ECO:0000256" key="17">
    <source>
        <dbReference type="SAM" id="MobiDB-lite"/>
    </source>
</evidence>
<evidence type="ECO:0000256" key="8">
    <source>
        <dbReference type="ARBA" id="ARBA00023004"/>
    </source>
</evidence>
<organism evidence="19 20">
    <name type="scientific">Chitinasiproducens palmae</name>
    <dbReference type="NCBI Taxonomy" id="1770053"/>
    <lineage>
        <taxon>Bacteria</taxon>
        <taxon>Pseudomonadati</taxon>
        <taxon>Pseudomonadota</taxon>
        <taxon>Betaproteobacteria</taxon>
        <taxon>Burkholderiales</taxon>
        <taxon>Burkholderiaceae</taxon>
        <taxon>Chitinasiproducens</taxon>
    </lineage>
</organism>
<evidence type="ECO:0000313" key="19">
    <source>
        <dbReference type="EMBL" id="SDV51143.1"/>
    </source>
</evidence>
<dbReference type="AlphaFoldDB" id="A0A1H2PV39"/>
<evidence type="ECO:0000256" key="14">
    <source>
        <dbReference type="PROSITE-ProRule" id="PRU01360"/>
    </source>
</evidence>
<evidence type="ECO:0000256" key="10">
    <source>
        <dbReference type="ARBA" id="ARBA00023077"/>
    </source>
</evidence>
<dbReference type="Gene3D" id="3.55.50.30">
    <property type="match status" value="1"/>
</dbReference>
<dbReference type="NCBIfam" id="TIGR01783">
    <property type="entry name" value="TonB-siderophor"/>
    <property type="match status" value="1"/>
</dbReference>
<comment type="subcellular location">
    <subcellularLocation>
        <location evidence="1 14">Cell outer membrane</location>
        <topology evidence="1 14">Multi-pass membrane protein</topology>
    </subcellularLocation>
</comment>
<evidence type="ECO:0000256" key="2">
    <source>
        <dbReference type="ARBA" id="ARBA00009810"/>
    </source>
</evidence>
<dbReference type="Pfam" id="PF07660">
    <property type="entry name" value="STN"/>
    <property type="match status" value="1"/>
</dbReference>
<dbReference type="OrthoDB" id="8732650at2"/>
<sequence>MLRPSVSQQRRDQCHDQCHDQRRDRRRDPHRLASRNGSPAARPATRLPLPLPRRTVLASSILLGLSCMSGPGFGAEPEDATITGTNRPTAARQHYEIAPGPLDQTLNTFAGRAHVLLVTPPALARGRQSAGLRGDYSVDEGFTVLLAGSGLEARRGADGSYLLHAVADDSVGAIQGDALPLINVSAAVAATGLARPAQAGALGSRAVLDTPYSISVIDQEELADRQVTTLEQAFRYDASTTASNSEYARDASIMVRGLGISDSFGFKVDGLALPGWGNQLPLELFDSVELLKGSTAFMYGFGAPGGIVNYVSKRPTERTLFSADVGYKTDSLFSEHVDAGGRFGNDRMFGYRFNAIHEQGGTYTDDGRQRRDGVAAAFDARLTPDLTLTLDGLYAKRKTNRQMFWGYYLGSGLTLPATVDPSITAAPAGSYYETSTALFTAGLAWRISPQWRASIAYRYARQDFNYVYGDLAIEDAAGNYSASETAGRYGSINRQLNMQVEGEARTGALGHQLVFGANRYEIDSIGGRDGYWGQLGTGNIYRPSTLSVVSPYQGDQSTYTYNKIRQSSLFASDTVSLGRWSLIGGLRYTHFDQADYNGQGSQTNGYIRNPLSPTVALMFKPTPGTTLYASYVESLEQGGRASATAANANEVLGPRRSRQYELGFKAEQDRWAASAALFRLQQTAEYLDANNYYVQNGQTRYTGVDMAGRYRPATGLTIHGSLMYLQTSYIENTSNLDGKRTTGTPHWQAAARVIYDVPSIDALSLQAGGKFVGTSKLDTANTINLPSYFVMDLGAVYRLRLRQSEVTLSAQIQNLANRRFWFYNGDSYIQISAPRTLALNARIAF</sequence>
<dbReference type="CDD" id="cd01347">
    <property type="entry name" value="ligand_gated_channel"/>
    <property type="match status" value="1"/>
</dbReference>
<evidence type="ECO:0000256" key="1">
    <source>
        <dbReference type="ARBA" id="ARBA00004571"/>
    </source>
</evidence>
<evidence type="ECO:0000256" key="16">
    <source>
        <dbReference type="RuleBase" id="RU003357"/>
    </source>
</evidence>
<keyword evidence="10 16" id="KW-0798">TonB box</keyword>
<keyword evidence="20" id="KW-1185">Reference proteome</keyword>
<feature type="compositionally biased region" description="Low complexity" evidence="17">
    <location>
        <begin position="39"/>
        <end position="48"/>
    </location>
</feature>
<dbReference type="GO" id="GO:0015344">
    <property type="term" value="F:siderophore uptake transmembrane transporter activity"/>
    <property type="evidence" value="ECO:0007669"/>
    <property type="project" value="TreeGrafter"/>
</dbReference>
<evidence type="ECO:0000256" key="12">
    <source>
        <dbReference type="ARBA" id="ARBA00023170"/>
    </source>
</evidence>
<dbReference type="SMART" id="SM00965">
    <property type="entry name" value="STN"/>
    <property type="match status" value="1"/>
</dbReference>
<dbReference type="GO" id="GO:0009279">
    <property type="term" value="C:cell outer membrane"/>
    <property type="evidence" value="ECO:0007669"/>
    <property type="project" value="UniProtKB-SubCell"/>
</dbReference>
<dbReference type="SUPFAM" id="SSF56935">
    <property type="entry name" value="Porins"/>
    <property type="match status" value="1"/>
</dbReference>
<evidence type="ECO:0000259" key="18">
    <source>
        <dbReference type="SMART" id="SM00965"/>
    </source>
</evidence>
<dbReference type="EMBL" id="FNLO01000015">
    <property type="protein sequence ID" value="SDV51143.1"/>
    <property type="molecule type" value="Genomic_DNA"/>
</dbReference>
<keyword evidence="6 14" id="KW-0812">Transmembrane</keyword>
<evidence type="ECO:0000313" key="20">
    <source>
        <dbReference type="Proteomes" id="UP000243719"/>
    </source>
</evidence>
<dbReference type="Proteomes" id="UP000243719">
    <property type="component" value="Unassembled WGS sequence"/>
</dbReference>
<dbReference type="Gene3D" id="2.40.170.20">
    <property type="entry name" value="TonB-dependent receptor, beta-barrel domain"/>
    <property type="match status" value="1"/>
</dbReference>
<keyword evidence="4 14" id="KW-1134">Transmembrane beta strand</keyword>
<dbReference type="RefSeq" id="WP_139169783.1">
    <property type="nucleotide sequence ID" value="NZ_FNLO01000015.1"/>
</dbReference>
<evidence type="ECO:0000256" key="9">
    <source>
        <dbReference type="ARBA" id="ARBA00023065"/>
    </source>
</evidence>
<dbReference type="InterPro" id="IPR012910">
    <property type="entry name" value="Plug_dom"/>
</dbReference>
<feature type="domain" description="Secretin/TonB short N-terminal" evidence="18">
    <location>
        <begin position="115"/>
        <end position="166"/>
    </location>
</feature>
<dbReference type="STRING" id="1770053.SAMN05216551_11562"/>
<dbReference type="PANTHER" id="PTHR32552">
    <property type="entry name" value="FERRICHROME IRON RECEPTOR-RELATED"/>
    <property type="match status" value="1"/>
</dbReference>
<keyword evidence="13 14" id="KW-0998">Cell outer membrane</keyword>
<dbReference type="InterPro" id="IPR000531">
    <property type="entry name" value="Beta-barrel_TonB"/>
</dbReference>
<evidence type="ECO:0000256" key="6">
    <source>
        <dbReference type="ARBA" id="ARBA00022692"/>
    </source>
</evidence>
<dbReference type="InterPro" id="IPR010105">
    <property type="entry name" value="TonB_sidphr_rcpt"/>
</dbReference>
<evidence type="ECO:0000256" key="11">
    <source>
        <dbReference type="ARBA" id="ARBA00023136"/>
    </source>
</evidence>
<keyword evidence="12" id="KW-0675">Receptor</keyword>
<feature type="compositionally biased region" description="Basic and acidic residues" evidence="17">
    <location>
        <begin position="9"/>
        <end position="31"/>
    </location>
</feature>
<keyword evidence="11 14" id="KW-0472">Membrane</keyword>
<evidence type="ECO:0000256" key="4">
    <source>
        <dbReference type="ARBA" id="ARBA00022452"/>
    </source>
</evidence>
<dbReference type="GO" id="GO:0038023">
    <property type="term" value="F:signaling receptor activity"/>
    <property type="evidence" value="ECO:0007669"/>
    <property type="project" value="InterPro"/>
</dbReference>
<dbReference type="InterPro" id="IPR010917">
    <property type="entry name" value="TonB_rcpt_CS"/>
</dbReference>
<reference evidence="20" key="1">
    <citation type="submission" date="2016-09" db="EMBL/GenBank/DDBJ databases">
        <authorList>
            <person name="Varghese N."/>
            <person name="Submissions S."/>
        </authorList>
    </citation>
    <scope>NUCLEOTIDE SEQUENCE [LARGE SCALE GENOMIC DNA]</scope>
    <source>
        <strain evidence="20">JS23</strain>
    </source>
</reference>
<keyword evidence="7" id="KW-0732">Signal</keyword>
<proteinExistence type="inferred from homology"/>
<dbReference type="InterPro" id="IPR036942">
    <property type="entry name" value="Beta-barrel_TonB_sf"/>
</dbReference>
<feature type="region of interest" description="Disordered" evidence="17">
    <location>
        <begin position="1"/>
        <end position="48"/>
    </location>
</feature>
<keyword evidence="3 14" id="KW-0813">Transport</keyword>
<keyword evidence="5" id="KW-0410">Iron transport</keyword>
<accession>A0A1H2PV39</accession>
<dbReference type="PROSITE" id="PS52016">
    <property type="entry name" value="TONB_DEPENDENT_REC_3"/>
    <property type="match status" value="1"/>
</dbReference>